<name>A0ABQ9D3W7_9PASS</name>
<dbReference type="EMBL" id="WHWB01034049">
    <property type="protein sequence ID" value="KAJ7414522.1"/>
    <property type="molecule type" value="Genomic_DNA"/>
</dbReference>
<dbReference type="Proteomes" id="UP001145742">
    <property type="component" value="Unassembled WGS sequence"/>
</dbReference>
<keyword evidence="2" id="KW-1185">Reference proteome</keyword>
<proteinExistence type="predicted"/>
<protein>
    <submittedName>
        <fullName evidence="1">Uncharacterized protein</fullName>
    </submittedName>
</protein>
<sequence length="174" mass="20067">MRMMKILEGKPYEEQLRTLGLFNLEKRRLSGNLIAVYSFLMRGSGRSYEEWLSDLGVFSLEKRRLRGDHIALYNYLKGGCSETAEWLLSPLEILFHHPRQEAKDTGVSGGFAGTFSPVNRDFKLSHFVVTVAKMAMNPHIAHEILSVDKKQIKSRSIGFYWDKLWKKAESENLK</sequence>
<accession>A0ABQ9D3W7</accession>
<gene>
    <name evidence="1" type="ORF">WISP_83573</name>
</gene>
<comment type="caution">
    <text evidence="1">The sequence shown here is derived from an EMBL/GenBank/DDBJ whole genome shotgun (WGS) entry which is preliminary data.</text>
</comment>
<reference evidence="1" key="1">
    <citation type="submission" date="2019-10" db="EMBL/GenBank/DDBJ databases">
        <authorList>
            <person name="Soares A.E.R."/>
            <person name="Aleixo A."/>
            <person name="Schneider P."/>
            <person name="Miyaki C.Y."/>
            <person name="Schneider M.P."/>
            <person name="Mello C."/>
            <person name="Vasconcelos A.T.R."/>
        </authorList>
    </citation>
    <scope>NUCLEOTIDE SEQUENCE</scope>
    <source>
        <tissue evidence="1">Muscle</tissue>
    </source>
</reference>
<evidence type="ECO:0000313" key="1">
    <source>
        <dbReference type="EMBL" id="KAJ7414522.1"/>
    </source>
</evidence>
<organism evidence="1 2">
    <name type="scientific">Willisornis vidua</name>
    <name type="common">Xingu scale-backed antbird</name>
    <dbReference type="NCBI Taxonomy" id="1566151"/>
    <lineage>
        <taxon>Eukaryota</taxon>
        <taxon>Metazoa</taxon>
        <taxon>Chordata</taxon>
        <taxon>Craniata</taxon>
        <taxon>Vertebrata</taxon>
        <taxon>Euteleostomi</taxon>
        <taxon>Archelosauria</taxon>
        <taxon>Archosauria</taxon>
        <taxon>Dinosauria</taxon>
        <taxon>Saurischia</taxon>
        <taxon>Theropoda</taxon>
        <taxon>Coelurosauria</taxon>
        <taxon>Aves</taxon>
        <taxon>Neognathae</taxon>
        <taxon>Neoaves</taxon>
        <taxon>Telluraves</taxon>
        <taxon>Australaves</taxon>
        <taxon>Passeriformes</taxon>
        <taxon>Thamnophilidae</taxon>
        <taxon>Willisornis</taxon>
    </lineage>
</organism>
<evidence type="ECO:0000313" key="2">
    <source>
        <dbReference type="Proteomes" id="UP001145742"/>
    </source>
</evidence>